<dbReference type="PANTHER" id="PTHR35391">
    <property type="entry name" value="C2H2-TYPE DOMAIN-CONTAINING PROTEIN-RELATED"/>
    <property type="match status" value="1"/>
</dbReference>
<organism evidence="3 4">
    <name type="scientific">Phomopsis amygdali</name>
    <name type="common">Fusicoccum amygdali</name>
    <dbReference type="NCBI Taxonomy" id="1214568"/>
    <lineage>
        <taxon>Eukaryota</taxon>
        <taxon>Fungi</taxon>
        <taxon>Dikarya</taxon>
        <taxon>Ascomycota</taxon>
        <taxon>Pezizomycotina</taxon>
        <taxon>Sordariomycetes</taxon>
        <taxon>Sordariomycetidae</taxon>
        <taxon>Diaporthales</taxon>
        <taxon>Diaporthaceae</taxon>
        <taxon>Diaporthe</taxon>
    </lineage>
</organism>
<feature type="region of interest" description="Disordered" evidence="1">
    <location>
        <begin position="516"/>
        <end position="540"/>
    </location>
</feature>
<comment type="caution">
    <text evidence="3">The sequence shown here is derived from an EMBL/GenBank/DDBJ whole genome shotgun (WGS) entry which is preliminary data.</text>
</comment>
<evidence type="ECO:0000259" key="2">
    <source>
        <dbReference type="PROSITE" id="PS00028"/>
    </source>
</evidence>
<dbReference type="Proteomes" id="UP001265746">
    <property type="component" value="Unassembled WGS sequence"/>
</dbReference>
<accession>A0AAD9SAM7</accession>
<feature type="compositionally biased region" description="Low complexity" evidence="1">
    <location>
        <begin position="109"/>
        <end position="129"/>
    </location>
</feature>
<dbReference type="InterPro" id="IPR013087">
    <property type="entry name" value="Znf_C2H2_type"/>
</dbReference>
<feature type="region of interest" description="Disordered" evidence="1">
    <location>
        <begin position="260"/>
        <end position="280"/>
    </location>
</feature>
<dbReference type="EMBL" id="JAUJFL010000005">
    <property type="protein sequence ID" value="KAK2603358.1"/>
    <property type="molecule type" value="Genomic_DNA"/>
</dbReference>
<dbReference type="InterPro" id="IPR058925">
    <property type="entry name" value="zf-C2H2_AcuF"/>
</dbReference>
<feature type="region of interest" description="Disordered" evidence="1">
    <location>
        <begin position="87"/>
        <end position="134"/>
    </location>
</feature>
<evidence type="ECO:0000313" key="3">
    <source>
        <dbReference type="EMBL" id="KAK2603358.1"/>
    </source>
</evidence>
<feature type="domain" description="C2H2-type" evidence="2">
    <location>
        <begin position="1035"/>
        <end position="1055"/>
    </location>
</feature>
<gene>
    <name evidence="3" type="ORF">N8I77_009822</name>
</gene>
<proteinExistence type="predicted"/>
<feature type="domain" description="C2H2-type" evidence="2">
    <location>
        <begin position="970"/>
        <end position="993"/>
    </location>
</feature>
<dbReference type="PANTHER" id="PTHR35391:SF3">
    <property type="entry name" value="FINGER DOMAIN PROTEIN, PUTATIVE (AFU_ORTHOLOGUE AFUA_8G04300)-RELATED"/>
    <property type="match status" value="1"/>
</dbReference>
<name>A0AAD9SAM7_PHOAM</name>
<reference evidence="3" key="1">
    <citation type="submission" date="2023-06" db="EMBL/GenBank/DDBJ databases">
        <authorList>
            <person name="Noh H."/>
        </authorList>
    </citation>
    <scope>NUCLEOTIDE SEQUENCE</scope>
    <source>
        <strain evidence="3">DUCC20226</strain>
    </source>
</reference>
<evidence type="ECO:0000313" key="4">
    <source>
        <dbReference type="Proteomes" id="UP001265746"/>
    </source>
</evidence>
<keyword evidence="4" id="KW-1185">Reference proteome</keyword>
<protein>
    <recommendedName>
        <fullName evidence="2">C2H2-type domain-containing protein</fullName>
    </recommendedName>
</protein>
<feature type="compositionally biased region" description="Basic residues" evidence="1">
    <location>
        <begin position="267"/>
        <end position="279"/>
    </location>
</feature>
<sequence length="1134" mass="126720">MSVSNEVRECVQILTPAQTDKTLNSNLRLELANILVRLKIWAGNVGVFAYENASLDNRLRDDPDLVQVLFSMTAKLKQSLFKAVHPPLLEETDDKDNEVGRGRETGPISSGSSSASLSLDSSAENSGSNDGVEGQDPSAIFIKEANNVIDRLYRLATVFRKPVSSSEDAKVRELIKKLKERGQTEELEDIQDHAWSHIKTHFPQAPEFLVNRLVAAVVFRRMKIRYRQRHQSKLNHGLEWAFAAAMLDEEDTGMPAAGAGLLNQTSGKRHDRSSVRGKGRAQPMLHSVAFSKTNASSVNRAKFADYAKSTALSRITKAAVVRRQRLDVPPPPNIDGQDQAQCPYCSRLVRQEEMKEPRWTRHILMDIEPFVCLFEDCKESLTFFKTSEEWLGHLRWQHTIVYSCQAIGHEREVFSSSKDLEDHIRGEHPDTFTESQLPGLIKQGTLPAPNTFTVLNLTLSVAESKCPICCEFVPRLVNAQTTDDAAPDITPEQRMQNHILEHLEAIALLALPDRGDRDEADSNARQSSLGLGAVKKKDTHDLPSPIFEDIAAGTPVDGDVPDQHGHDDRWAAVFRQVKQSRLPEPREDPVLIQLQDRRKNKTNDQAIIEDVVATKEKNLDEGHLSRTASQNKSPAASVKGHQQMLQPQPLSDQGSGTNDEVGEFGNVLEAASHMNLSADSADRVSPDTGSLVPTAIHPPKTTFEIPAPQSSPAAKTFEVPKSRATFVLGGSSDNSCSDHGPSVEVPKSRAKFVLGGSSEESYSDHGNRVETLIDNVIDEITPTFAGFRQQVLNMNPRLAEQNTFLTDRMAHQQVIRYKALLHQKVRHVQQTMTGNCPAGKMCVHSGGKAVSLRAKKETRGMDPLFPNYEAGYEADSNEATPLEGARNTAIFPPNIPLPPITSFPAQFECQICFLVKEFKKSSDWTRHVHEDIQPYTCTWDRCREPKIFKRKADWVRHENEGHRHLEWWTCDVDDCRHTCYRRDNFLQHLVREHKFMEPKMKTKAAIKRGGGQDLTWQKVERCHAESMSRPQEEPCRFCGKELATWKSLTVHLAKHMEAISLPLVRLVARQELDANTIIKPVQEPPLSGPVFTDSHKPGGNSPAAVCGKRNAAAPLSLDPLQQKRHKFASNIDKT</sequence>
<dbReference type="PROSITE" id="PS00028">
    <property type="entry name" value="ZINC_FINGER_C2H2_1"/>
    <property type="match status" value="2"/>
</dbReference>
<feature type="compositionally biased region" description="Polar residues" evidence="1">
    <location>
        <begin position="643"/>
        <end position="658"/>
    </location>
</feature>
<evidence type="ECO:0000256" key="1">
    <source>
        <dbReference type="SAM" id="MobiDB-lite"/>
    </source>
</evidence>
<dbReference type="AlphaFoldDB" id="A0AAD9SAM7"/>
<feature type="region of interest" description="Disordered" evidence="1">
    <location>
        <begin position="618"/>
        <end position="660"/>
    </location>
</feature>
<feature type="region of interest" description="Disordered" evidence="1">
    <location>
        <begin position="695"/>
        <end position="714"/>
    </location>
</feature>
<dbReference type="SMART" id="SM00355">
    <property type="entry name" value="ZnF_C2H2"/>
    <property type="match status" value="5"/>
</dbReference>
<dbReference type="Pfam" id="PF26082">
    <property type="entry name" value="zf-C2H2_AcuF"/>
    <property type="match status" value="1"/>
</dbReference>
<feature type="region of interest" description="Disordered" evidence="1">
    <location>
        <begin position="1083"/>
        <end position="1134"/>
    </location>
</feature>